<feature type="region of interest" description="Disordered" evidence="1">
    <location>
        <begin position="286"/>
        <end position="323"/>
    </location>
</feature>
<evidence type="ECO:0000313" key="2">
    <source>
        <dbReference type="EMBL" id="SJN32268.1"/>
    </source>
</evidence>
<evidence type="ECO:0000313" key="3">
    <source>
        <dbReference type="Proteomes" id="UP000188342"/>
    </source>
</evidence>
<accession>A0A1R4JJS7</accession>
<reference evidence="2 3" key="1">
    <citation type="submission" date="2017-02" db="EMBL/GenBank/DDBJ databases">
        <authorList>
            <person name="Peterson S.W."/>
        </authorList>
    </citation>
    <scope>NUCLEOTIDE SEQUENCE [LARGE SCALE GENOMIC DNA]</scope>
    <source>
        <strain evidence="2 3">LSP_Lj1</strain>
    </source>
</reference>
<evidence type="ECO:0000256" key="1">
    <source>
        <dbReference type="SAM" id="MobiDB-lite"/>
    </source>
</evidence>
<dbReference type="AlphaFoldDB" id="A0A1R4JJS7"/>
<proteinExistence type="predicted"/>
<protein>
    <submittedName>
        <fullName evidence="2">Uncharacterized protein</fullName>
    </submittedName>
</protein>
<organism evidence="2 3">
    <name type="scientific">Luteococcus japonicus LSP_Lj1</name>
    <dbReference type="NCBI Taxonomy" id="1255658"/>
    <lineage>
        <taxon>Bacteria</taxon>
        <taxon>Bacillati</taxon>
        <taxon>Actinomycetota</taxon>
        <taxon>Actinomycetes</taxon>
        <taxon>Propionibacteriales</taxon>
        <taxon>Propionibacteriaceae</taxon>
        <taxon>Luteococcus</taxon>
    </lineage>
</organism>
<name>A0A1R4JJS7_9ACTN</name>
<dbReference type="EMBL" id="FUKQ01000032">
    <property type="protein sequence ID" value="SJN32268.1"/>
    <property type="molecule type" value="Genomic_DNA"/>
</dbReference>
<feature type="region of interest" description="Disordered" evidence="1">
    <location>
        <begin position="216"/>
        <end position="262"/>
    </location>
</feature>
<sequence>MKAALRTPPGPGPVRTPTCRTGQGADETVEAIGRDHVVVQLGDLAGAETLTGEAHVQGLGHLRADLGAPRALALEEGDDGGIAAGQAQAAAVAELDHTQFLGVQPQRLPGCPAGTTLVQLRHEAAVLGGGEGVEEHHRDGRHGQHRGSTTGCQPDAVQHVWGPRGCLCHISEGADDGRAHRATDALTTLADEGEDRVAAALGADVGLPLAVVDGVGPHGEHHRVGAAGAGAEEEPGDHGNGEAAAGHQADHHKAQHGHHAQRDIGLALAEGHRCSLPLVAVTSWPRGGRQPSAQEAWGCCGGPSASIVRSTGERPEQSPAPMP</sequence>
<dbReference type="Proteomes" id="UP000188342">
    <property type="component" value="Unassembled WGS sequence"/>
</dbReference>
<dbReference type="STRING" id="1255658.FM114_07985"/>
<gene>
    <name evidence="2" type="ORF">FM114_07985</name>
</gene>
<keyword evidence="3" id="KW-1185">Reference proteome</keyword>
<feature type="region of interest" description="Disordered" evidence="1">
    <location>
        <begin position="1"/>
        <end position="22"/>
    </location>
</feature>